<dbReference type="InterPro" id="IPR012805">
    <property type="entry name" value="FadA"/>
</dbReference>
<dbReference type="NCBIfam" id="TIGR02445">
    <property type="entry name" value="fadA"/>
    <property type="match status" value="1"/>
</dbReference>
<gene>
    <name evidence="14" type="primary">fadA</name>
    <name evidence="14" type="ORF">G7Y85_02740</name>
</gene>
<evidence type="ECO:0000256" key="9">
    <source>
        <dbReference type="ARBA" id="ARBA00024073"/>
    </source>
</evidence>
<dbReference type="Gene3D" id="3.40.47.10">
    <property type="match status" value="2"/>
</dbReference>
<dbReference type="SUPFAM" id="SSF53901">
    <property type="entry name" value="Thiolase-like"/>
    <property type="match status" value="2"/>
</dbReference>
<evidence type="ECO:0000256" key="10">
    <source>
        <dbReference type="PIRSR" id="PIRSR000429-1"/>
    </source>
</evidence>
<dbReference type="EC" id="2.3.1.16" evidence="9"/>
<dbReference type="Proteomes" id="UP000472676">
    <property type="component" value="Unassembled WGS sequence"/>
</dbReference>
<dbReference type="InterPro" id="IPR020617">
    <property type="entry name" value="Thiolase_C"/>
</dbReference>
<dbReference type="FunFam" id="3.40.47.10:FF:000010">
    <property type="entry name" value="Acetyl-CoA acetyltransferase (Thiolase)"/>
    <property type="match status" value="1"/>
</dbReference>
<feature type="domain" description="Thiolase N-terminal" evidence="12">
    <location>
        <begin position="4"/>
        <end position="252"/>
    </location>
</feature>
<evidence type="ECO:0000313" key="15">
    <source>
        <dbReference type="Proteomes" id="UP000472676"/>
    </source>
</evidence>
<comment type="similarity">
    <text evidence="2 11">Belongs to the thiolase-like superfamily. Thiolase family.</text>
</comment>
<dbReference type="RefSeq" id="WP_166251293.1">
    <property type="nucleotide sequence ID" value="NZ_JAAMOW010000001.1"/>
</dbReference>
<proteinExistence type="inferred from homology"/>
<dbReference type="PANTHER" id="PTHR43853:SF11">
    <property type="entry name" value="3-KETOACYL-COA THIOLASE FADA"/>
    <property type="match status" value="1"/>
</dbReference>
<dbReference type="InterPro" id="IPR020610">
    <property type="entry name" value="Thiolase_AS"/>
</dbReference>
<keyword evidence="6" id="KW-0442">Lipid degradation</keyword>
<comment type="pathway">
    <text evidence="1">Lipid metabolism.</text>
</comment>
<evidence type="ECO:0000256" key="6">
    <source>
        <dbReference type="ARBA" id="ARBA00022963"/>
    </source>
</evidence>
<dbReference type="InterPro" id="IPR002155">
    <property type="entry name" value="Thiolase"/>
</dbReference>
<keyword evidence="5" id="KW-0276">Fatty acid metabolism</keyword>
<feature type="active site" description="Proton acceptor" evidence="10">
    <location>
        <position position="371"/>
    </location>
</feature>
<evidence type="ECO:0000259" key="13">
    <source>
        <dbReference type="Pfam" id="PF02803"/>
    </source>
</evidence>
<evidence type="ECO:0000256" key="7">
    <source>
        <dbReference type="ARBA" id="ARBA00023098"/>
    </source>
</evidence>
<dbReference type="EMBL" id="JAAMOW010000001">
    <property type="protein sequence ID" value="NGY03672.1"/>
    <property type="molecule type" value="Genomic_DNA"/>
</dbReference>
<keyword evidence="15" id="KW-1185">Reference proteome</keyword>
<evidence type="ECO:0000256" key="1">
    <source>
        <dbReference type="ARBA" id="ARBA00005189"/>
    </source>
</evidence>
<feature type="active site" description="Acyl-thioester intermediate" evidence="10">
    <location>
        <position position="91"/>
    </location>
</feature>
<evidence type="ECO:0000313" key="14">
    <source>
        <dbReference type="EMBL" id="NGY03672.1"/>
    </source>
</evidence>
<evidence type="ECO:0000256" key="5">
    <source>
        <dbReference type="ARBA" id="ARBA00022832"/>
    </source>
</evidence>
<dbReference type="GO" id="GO:0005737">
    <property type="term" value="C:cytoplasm"/>
    <property type="evidence" value="ECO:0007669"/>
    <property type="project" value="InterPro"/>
</dbReference>
<dbReference type="GO" id="GO:0006635">
    <property type="term" value="P:fatty acid beta-oxidation"/>
    <property type="evidence" value="ECO:0007669"/>
    <property type="project" value="TreeGrafter"/>
</dbReference>
<dbReference type="InterPro" id="IPR020615">
    <property type="entry name" value="Thiolase_acyl_enz_int_AS"/>
</dbReference>
<organism evidence="14 15">
    <name type="scientific">Solimonas terrae</name>
    <dbReference type="NCBI Taxonomy" id="1396819"/>
    <lineage>
        <taxon>Bacteria</taxon>
        <taxon>Pseudomonadati</taxon>
        <taxon>Pseudomonadota</taxon>
        <taxon>Gammaproteobacteria</taxon>
        <taxon>Nevskiales</taxon>
        <taxon>Nevskiaceae</taxon>
        <taxon>Solimonas</taxon>
    </lineage>
</organism>
<dbReference type="GO" id="GO:0003988">
    <property type="term" value="F:acetyl-CoA C-acyltransferase activity"/>
    <property type="evidence" value="ECO:0007669"/>
    <property type="project" value="UniProtKB-EC"/>
</dbReference>
<dbReference type="NCBIfam" id="NF006510">
    <property type="entry name" value="PRK08947.1"/>
    <property type="match status" value="1"/>
</dbReference>
<keyword evidence="8 11" id="KW-0012">Acyltransferase</keyword>
<dbReference type="InterPro" id="IPR020613">
    <property type="entry name" value="Thiolase_CS"/>
</dbReference>
<feature type="active site" description="Proton acceptor" evidence="10">
    <location>
        <position position="341"/>
    </location>
</feature>
<dbReference type="PIRSF" id="PIRSF000429">
    <property type="entry name" value="Ac-CoA_Ac_transf"/>
    <property type="match status" value="1"/>
</dbReference>
<dbReference type="PANTHER" id="PTHR43853">
    <property type="entry name" value="3-KETOACYL-COA THIOLASE, PEROXISOMAL"/>
    <property type="match status" value="1"/>
</dbReference>
<name>A0A6M2BLU2_9GAMM</name>
<evidence type="ECO:0000256" key="11">
    <source>
        <dbReference type="RuleBase" id="RU003557"/>
    </source>
</evidence>
<dbReference type="NCBIfam" id="TIGR01930">
    <property type="entry name" value="AcCoA-C-Actrans"/>
    <property type="match status" value="1"/>
</dbReference>
<reference evidence="14 15" key="1">
    <citation type="journal article" date="2014" name="Int. J. Syst. Evol. Microbiol.">
        <title>Solimonas terrae sp. nov., isolated from soil.</title>
        <authorList>
            <person name="Kim S.J."/>
            <person name="Moon J.Y."/>
            <person name="Weon H.Y."/>
            <person name="Ahn J.H."/>
            <person name="Chen W.M."/>
            <person name="Kwon S.W."/>
        </authorList>
    </citation>
    <scope>NUCLEOTIDE SEQUENCE [LARGE SCALE GENOMIC DNA]</scope>
    <source>
        <strain evidence="14 15">KIS83-12</strain>
    </source>
</reference>
<dbReference type="PROSITE" id="PS00737">
    <property type="entry name" value="THIOLASE_2"/>
    <property type="match status" value="1"/>
</dbReference>
<comment type="caution">
    <text evidence="14">The sequence shown here is derived from an EMBL/GenBank/DDBJ whole genome shotgun (WGS) entry which is preliminary data.</text>
</comment>
<evidence type="ECO:0000256" key="4">
    <source>
        <dbReference type="ARBA" id="ARBA00022679"/>
    </source>
</evidence>
<dbReference type="CDD" id="cd00751">
    <property type="entry name" value="thiolase"/>
    <property type="match status" value="1"/>
</dbReference>
<keyword evidence="7" id="KW-0443">Lipid metabolism</keyword>
<keyword evidence="3" id="KW-0963">Cytoplasm</keyword>
<evidence type="ECO:0000256" key="3">
    <source>
        <dbReference type="ARBA" id="ARBA00022490"/>
    </source>
</evidence>
<dbReference type="PROSITE" id="PS00098">
    <property type="entry name" value="THIOLASE_1"/>
    <property type="match status" value="1"/>
</dbReference>
<dbReference type="InterPro" id="IPR020616">
    <property type="entry name" value="Thiolase_N"/>
</dbReference>
<evidence type="ECO:0000259" key="12">
    <source>
        <dbReference type="Pfam" id="PF00108"/>
    </source>
</evidence>
<protein>
    <recommendedName>
        <fullName evidence="9">acetyl-CoA C-acyltransferase</fullName>
        <ecNumber evidence="9">2.3.1.16</ecNumber>
    </recommendedName>
</protein>
<accession>A0A6M2BLU2</accession>
<dbReference type="PROSITE" id="PS00099">
    <property type="entry name" value="THIOLASE_3"/>
    <property type="match status" value="1"/>
</dbReference>
<dbReference type="Pfam" id="PF00108">
    <property type="entry name" value="Thiolase_N"/>
    <property type="match status" value="1"/>
</dbReference>
<sequence>MTDVVIVDAIRTPMGRSKGGAFRNVRAEALSAHLMQEILKRNPAVQAADVEDVIWGCVMQTLEQGFNIARNAALLAGLPQTVSGQTVNRLCGSSMTAIHAAVGSIKAGVGDIFIAGGVEHMGHVPMTHGFDGDPELSLNTAKASAMMGLTAEMLSQTHQVSRQQQDEFALASHQRAYAAWKNGEFKNEMVPVEGHDADGAPLLVDFDEVVRADANLADLGKLKPAFNPKGSVTAGNSSAISDGASCTLIMSADKAKALGLKPMAKIVSMASAGCNPSIMGIGPVPASQKALKRAGLDISNIDYFELNEAFAAQSIAVLKDLKLTERMDRVNVRGGAISLGHPLGCSGARITGALAHVLNDKNAEFGLATMCIGMGQGVATVLQRVN</sequence>
<dbReference type="InterPro" id="IPR016039">
    <property type="entry name" value="Thiolase-like"/>
</dbReference>
<dbReference type="Pfam" id="PF02803">
    <property type="entry name" value="Thiolase_C"/>
    <property type="match status" value="1"/>
</dbReference>
<dbReference type="GO" id="GO:0010124">
    <property type="term" value="P:phenylacetate catabolic process"/>
    <property type="evidence" value="ECO:0007669"/>
    <property type="project" value="TreeGrafter"/>
</dbReference>
<evidence type="ECO:0000256" key="8">
    <source>
        <dbReference type="ARBA" id="ARBA00023315"/>
    </source>
</evidence>
<feature type="domain" description="Thiolase C-terminal" evidence="13">
    <location>
        <begin position="260"/>
        <end position="384"/>
    </location>
</feature>
<evidence type="ECO:0000256" key="2">
    <source>
        <dbReference type="ARBA" id="ARBA00010982"/>
    </source>
</evidence>
<keyword evidence="4 11" id="KW-0808">Transferase</keyword>
<dbReference type="AlphaFoldDB" id="A0A6M2BLU2"/>
<dbReference type="InterPro" id="IPR050215">
    <property type="entry name" value="Thiolase-like_sf_Thiolase"/>
</dbReference>